<comment type="caution">
    <text evidence="2">The sequence shown here is derived from an EMBL/GenBank/DDBJ whole genome shotgun (WGS) entry which is preliminary data.</text>
</comment>
<dbReference type="RefSeq" id="WP_289421089.1">
    <property type="nucleotide sequence ID" value="NZ_JAUCBE010000064.1"/>
</dbReference>
<dbReference type="InterPro" id="IPR056906">
    <property type="entry name" value="ORF2/G2P_dom"/>
</dbReference>
<name>A0AAP4NCG3_LACPA</name>
<gene>
    <name evidence="2" type="ORF">QUF16_15330</name>
</gene>
<dbReference type="Proteomes" id="UP001231451">
    <property type="component" value="Unassembled WGS sequence"/>
</dbReference>
<evidence type="ECO:0000313" key="2">
    <source>
        <dbReference type="EMBL" id="MDM7455667.1"/>
    </source>
</evidence>
<dbReference type="EMBL" id="JAUCBG010000063">
    <property type="protein sequence ID" value="MDM7455667.1"/>
    <property type="molecule type" value="Genomic_DNA"/>
</dbReference>
<evidence type="ECO:0000259" key="1">
    <source>
        <dbReference type="Pfam" id="PF23343"/>
    </source>
</evidence>
<proteinExistence type="predicted"/>
<reference evidence="2" key="1">
    <citation type="submission" date="2023-06" db="EMBL/GenBank/DDBJ databases">
        <title>Draft Genome Sequences of lactic acid bacteria strains isolated from fermented milk products.</title>
        <authorList>
            <person name="Elcheninov A.G."/>
            <person name="Klyukina A."/>
            <person name="Zayulina K.S."/>
            <person name="Gavirova L.A."/>
            <person name="Shcherbakova P.A."/>
            <person name="Shestakov A.I."/>
            <person name="Kublanov I.V."/>
            <person name="Kochetkova T.V."/>
        </authorList>
    </citation>
    <scope>NUCLEOTIDE SEQUENCE</scope>
    <source>
        <strain evidence="2">TOM.1374</strain>
    </source>
</reference>
<feature type="domain" description="Replication-associated protein ORF2/G2P" evidence="1">
    <location>
        <begin position="89"/>
        <end position="195"/>
    </location>
</feature>
<evidence type="ECO:0000313" key="3">
    <source>
        <dbReference type="Proteomes" id="UP001231451"/>
    </source>
</evidence>
<protein>
    <recommendedName>
        <fullName evidence="1">Replication-associated protein ORF2/G2P domain-containing protein</fullName>
    </recommendedName>
</protein>
<organism evidence="2 3">
    <name type="scientific">Lacticaseibacillus paracasei</name>
    <name type="common">Lactobacillus paracasei</name>
    <dbReference type="NCBI Taxonomy" id="1597"/>
    <lineage>
        <taxon>Bacteria</taxon>
        <taxon>Bacillati</taxon>
        <taxon>Bacillota</taxon>
        <taxon>Bacilli</taxon>
        <taxon>Lactobacillales</taxon>
        <taxon>Lactobacillaceae</taxon>
        <taxon>Lacticaseibacillus</taxon>
    </lineage>
</organism>
<dbReference type="Pfam" id="PF23343">
    <property type="entry name" value="REP_ORF2-G2P"/>
    <property type="match status" value="1"/>
</dbReference>
<dbReference type="AlphaFoldDB" id="A0AAP4NCG3"/>
<accession>A0AAP4NCG3</accession>
<sequence length="295" mass="34142">MISELIDEHSLTTVKCMGNIVELQALEHMNLDARIKILKNHRYMVISTGEVFDMARSVKKSDNVKSLRKTFRRLRERINSNFSGSGNELFVTLTFDSKLGERPYLGDVELIRKRYKDFVRRMKKKFGNDLVFIKVIEPHADGHAHLHVLIKFLELKRVFISPDEFKCFWRWGFVKIHKILGNTNVGAYLTAYLTDVELDSEALAYIVSRGISGPIDVVKKGEKKFIKGGRLHYYPRDFHLFTCSRNAKFPVVSRERKMDIKKELSAATLSFSKQYDVHIGSFSNTIQVESYVLPD</sequence>